<dbReference type="EMBL" id="CP002363">
    <property type="protein sequence ID" value="ADV64655.1"/>
    <property type="molecule type" value="Genomic_DNA"/>
</dbReference>
<dbReference type="InterPro" id="IPR017853">
    <property type="entry name" value="GH"/>
</dbReference>
<dbReference type="SUPFAM" id="SSF51445">
    <property type="entry name" value="(Trans)glycosidases"/>
    <property type="match status" value="1"/>
</dbReference>
<dbReference type="Gene3D" id="3.20.20.80">
    <property type="entry name" value="Glycosidases"/>
    <property type="match status" value="1"/>
</dbReference>
<dbReference type="Gene3D" id="2.60.40.10">
    <property type="entry name" value="Immunoglobulins"/>
    <property type="match status" value="2"/>
</dbReference>
<evidence type="ECO:0000313" key="5">
    <source>
        <dbReference type="Proteomes" id="UP000001068"/>
    </source>
</evidence>
<keyword evidence="5" id="KW-1185">Reference proteome</keyword>
<name>E8R829_DESM0</name>
<dbReference type="Gene3D" id="3.90.400.10">
    <property type="entry name" value="Oligo-1,6-glucosidase, Domain 2"/>
    <property type="match status" value="1"/>
</dbReference>
<dbReference type="SUPFAM" id="SSF51011">
    <property type="entry name" value="Glycosyl hydrolase domain"/>
    <property type="match status" value="1"/>
</dbReference>
<evidence type="ECO:0000313" key="4">
    <source>
        <dbReference type="EMBL" id="ADV64655.1"/>
    </source>
</evidence>
<dbReference type="KEGG" id="dmu:Desmu_0336"/>
<evidence type="ECO:0000256" key="2">
    <source>
        <dbReference type="ARBA" id="ARBA00023295"/>
    </source>
</evidence>
<dbReference type="Pfam" id="PF00128">
    <property type="entry name" value="Alpha-amylase"/>
    <property type="match status" value="1"/>
</dbReference>
<dbReference type="PANTHER" id="PTHR10357">
    <property type="entry name" value="ALPHA-AMYLASE FAMILY MEMBER"/>
    <property type="match status" value="1"/>
</dbReference>
<gene>
    <name evidence="4" type="ordered locus">Desmu_0336</name>
</gene>
<organism evidence="4 5">
    <name type="scientific">Desulfurococcus mucosus (strain ATCC 35584 / DSM 2162 / JCM 9187 / O7/1)</name>
    <dbReference type="NCBI Taxonomy" id="765177"/>
    <lineage>
        <taxon>Archaea</taxon>
        <taxon>Thermoproteota</taxon>
        <taxon>Thermoprotei</taxon>
        <taxon>Desulfurococcales</taxon>
        <taxon>Desulfurococcaceae</taxon>
        <taxon>Desulfurococcus</taxon>
    </lineage>
</organism>
<dbReference type="GO" id="GO:0016798">
    <property type="term" value="F:hydrolase activity, acting on glycosyl bonds"/>
    <property type="evidence" value="ECO:0007669"/>
    <property type="project" value="UniProtKB-KW"/>
</dbReference>
<evidence type="ECO:0000256" key="1">
    <source>
        <dbReference type="ARBA" id="ARBA00022801"/>
    </source>
</evidence>
<evidence type="ECO:0000259" key="3">
    <source>
        <dbReference type="SMART" id="SM00642"/>
    </source>
</evidence>
<keyword evidence="2" id="KW-0326">Glycosidase</keyword>
<dbReference type="OrthoDB" id="34423at2157"/>
<protein>
    <submittedName>
        <fullName evidence="4">Alpha amylase catalytic region</fullName>
    </submittedName>
</protein>
<dbReference type="HOGENOM" id="CLU_006462_6_4_2"/>
<dbReference type="PANTHER" id="PTHR10357:SF210">
    <property type="entry name" value="MALTODEXTRIN GLUCOSIDASE"/>
    <property type="match status" value="1"/>
</dbReference>
<reference evidence="4 5" key="2">
    <citation type="journal article" date="2011" name="Stand. Genomic Sci.">
        <title>Complete genome sequence of Desulfurococcus mucosus type strain (O7/1).</title>
        <authorList>
            <person name="Wirth R."/>
            <person name="Chertkov O."/>
            <person name="Held B."/>
            <person name="Lapidus A."/>
            <person name="Nolan M."/>
            <person name="Lucas S."/>
            <person name="Hammon N."/>
            <person name="Deshpande S."/>
            <person name="Cheng J.F."/>
            <person name="Tapia R."/>
            <person name="Han C."/>
            <person name="Goodwin L."/>
            <person name="Pitluck S."/>
            <person name="Liolios K."/>
            <person name="Ioanna P."/>
            <person name="Ivanova N."/>
            <person name="Mavromatis K."/>
            <person name="Mikhailova N."/>
            <person name="Pati A."/>
            <person name="Chen A."/>
            <person name="Palaniappan K."/>
            <person name="Land M."/>
            <person name="Hauser L."/>
            <person name="Chang Y.J."/>
            <person name="Jeffries C.D."/>
            <person name="Bilek Y."/>
            <person name="Hader T."/>
            <person name="Rohde M."/>
            <person name="Spring S."/>
            <person name="Sikorski J."/>
            <person name="Goker M."/>
            <person name="Woyke T."/>
            <person name="Bristow J."/>
            <person name="Eisen J.A."/>
            <person name="Markowitz V."/>
            <person name="Hugenholtz P."/>
            <person name="Kyrpides N.C."/>
            <person name="Klenk H.P."/>
        </authorList>
    </citation>
    <scope>NUCLEOTIDE SEQUENCE [LARGE SCALE GENOMIC DNA]</scope>
    <source>
        <strain evidence="5">ATCC 35584 / DSM 2162 / JCM 9187 / O7/1</strain>
    </source>
</reference>
<reference evidence="5" key="1">
    <citation type="submission" date="2010-11" db="EMBL/GenBank/DDBJ databases">
        <title>The complete genome of Desulfurococcus mucosus DSM 2162.</title>
        <authorList>
            <consortium name="US DOE Joint Genome Institute (JGI-PGF)"/>
            <person name="Lucas S."/>
            <person name="Copeland A."/>
            <person name="Lapidus A."/>
            <person name="Bruce D."/>
            <person name="Goodwin L."/>
            <person name="Pitluck S."/>
            <person name="Kyrpides N."/>
            <person name="Mavromatis K."/>
            <person name="Pagani I."/>
            <person name="Ivanova N."/>
            <person name="Ovchinnikova G."/>
            <person name="Chertkov O."/>
            <person name="Held B."/>
            <person name="Brettin T."/>
            <person name="Detter J.C."/>
            <person name="Tapia R."/>
            <person name="Han C."/>
            <person name="Land M."/>
            <person name="Hauser L."/>
            <person name="Markowitz V."/>
            <person name="Cheng J.-F."/>
            <person name="Hugenholtz P."/>
            <person name="Woyke T."/>
            <person name="Wu D."/>
            <person name="Wirth R."/>
            <person name="Bilek Y."/>
            <person name="Hader T."/>
            <person name="Klenk H.-P."/>
            <person name="Eisen J.A."/>
        </authorList>
    </citation>
    <scope>NUCLEOTIDE SEQUENCE [LARGE SCALE GENOMIC DNA]</scope>
    <source>
        <strain evidence="5">ATCC 35584 / DSM 2162 / JCM 9187 / O7/1</strain>
    </source>
</reference>
<dbReference type="InterPro" id="IPR013783">
    <property type="entry name" value="Ig-like_fold"/>
</dbReference>
<dbReference type="CDD" id="cd11338">
    <property type="entry name" value="AmyAc_CMD"/>
    <property type="match status" value="1"/>
</dbReference>
<sequence>MYRVLGRETIGRGRFGRYLVEYSVPWPSGARRVYLIGVFSGWFPGHLRLRRVGDRGRIVLKLWPGEYHYGFSVNSGAPVPDPENPDIVESRPFYDWRVPFRLSRSIVKASENPVDDVVHAEDEEAFLHRFLDTLVVRIRVPRGLDKPRLIVEGEGEYKPAVEYVFRDAAVYEYHLQYIGSHVYKYRFLIRHQGVDLYYGDEGIAMDPSPIVVESERIPGISEAEWYMGAVYYQVFPDSFDNGDPGNDPPVKVTRVAPREPGYYGGDIQGIIRRLNHIVGLGVDALYLTPIFQAATYHRYDIYDFTSVDRYLGSMDDFKRLVDELHKRGVKLVLDVTLHHTSPCFHAFVKALREGPGSPYWDWYLFKEEPPRGLLHEVLGYLEGECRSRELEKAMRSRGLEPFYESFFNLWSMPKLNHENPEVLDYFMEVTRYWAEKGVDGFRIDVALGIPYTWLMLYYKLVKDMRSDFLLLGELNDYPAYYTGYFDSVMDYYWRKIVFSKIIDEGLSMEDFIGELNREYSEIPHYKAISLYHSLGTHDTPRVMTYAGGDTGKVKLLFTLLFTLPGSPAIYYGDEVGMEGGGDPDNRRPMTWDEAAWNMEVYMHVKKMISLYKAWASLRLGFYSATGIDDDVVLIKRWIKGEEVYVLANLSRGEKTVEPGIPEGVYVDLVSGEEVYVGGGVKLTLGGYGFRLLGRRCKG</sequence>
<dbReference type="RefSeq" id="WP_013561877.1">
    <property type="nucleotide sequence ID" value="NC_014961.1"/>
</dbReference>
<dbReference type="Proteomes" id="UP000001068">
    <property type="component" value="Chromosome"/>
</dbReference>
<dbReference type="eggNOG" id="arCOG02948">
    <property type="taxonomic scope" value="Archaea"/>
</dbReference>
<dbReference type="STRING" id="765177.Desmu_0336"/>
<keyword evidence="1" id="KW-0378">Hydrolase</keyword>
<dbReference type="AlphaFoldDB" id="E8R829"/>
<dbReference type="InterPro" id="IPR014756">
    <property type="entry name" value="Ig_E-set"/>
</dbReference>
<dbReference type="SUPFAM" id="SSF81296">
    <property type="entry name" value="E set domains"/>
    <property type="match status" value="1"/>
</dbReference>
<dbReference type="InterPro" id="IPR006047">
    <property type="entry name" value="GH13_cat_dom"/>
</dbReference>
<dbReference type="InterPro" id="IPR045857">
    <property type="entry name" value="O16G_dom_2"/>
</dbReference>
<accession>E8R829</accession>
<feature type="domain" description="Glycosyl hydrolase family 13 catalytic" evidence="3">
    <location>
        <begin position="233"/>
        <end position="611"/>
    </location>
</feature>
<dbReference type="Pfam" id="PF22426">
    <property type="entry name" value="SMMA_N"/>
    <property type="match status" value="1"/>
</dbReference>
<dbReference type="InterPro" id="IPR059128">
    <property type="entry name" value="SMMA_beta-sandwich_2"/>
</dbReference>
<dbReference type="SMART" id="SM00642">
    <property type="entry name" value="Aamy"/>
    <property type="match status" value="1"/>
</dbReference>
<dbReference type="GeneID" id="10153029"/>
<proteinExistence type="predicted"/>
<dbReference type="GO" id="GO:0005975">
    <property type="term" value="P:carbohydrate metabolic process"/>
    <property type="evidence" value="ECO:0007669"/>
    <property type="project" value="InterPro"/>
</dbReference>